<proteinExistence type="predicted"/>
<dbReference type="GeneID" id="93681920"/>
<comment type="caution">
    <text evidence="1">The sequence shown here is derived from an EMBL/GenBank/DDBJ whole genome shotgun (WGS) entry which is preliminary data.</text>
</comment>
<keyword evidence="2" id="KW-1185">Reference proteome</keyword>
<sequence>MKYEFNKEVQLLLVNQSDDKVKMVYINNSWSMPKIGPRPPYYCYPTYKMNKPII</sequence>
<reference evidence="2" key="1">
    <citation type="submission" date="2023-07" db="EMBL/GenBank/DDBJ databases">
        <title>Draft genomic sequences of Priestia flexa CCM isolated from the soil of an abandoned mine contaminated by free cyanide in the high Andean zone of Tacna, Peru.</title>
        <authorList>
            <person name="Caceda Quiroz C.J."/>
            <person name="Maraza Chooque G.J."/>
            <person name="Fora Quispe G.L."/>
            <person name="Carpio Mamani M."/>
        </authorList>
    </citation>
    <scope>NUCLEOTIDE SEQUENCE [LARGE SCALE GENOMIC DNA]</scope>
    <source>
        <strain evidence="2">CCM</strain>
    </source>
</reference>
<organism evidence="1 2">
    <name type="scientific">Priestia flexa</name>
    <dbReference type="NCBI Taxonomy" id="86664"/>
    <lineage>
        <taxon>Bacteria</taxon>
        <taxon>Bacillati</taxon>
        <taxon>Bacillota</taxon>
        <taxon>Bacilli</taxon>
        <taxon>Bacillales</taxon>
        <taxon>Bacillaceae</taxon>
        <taxon>Priestia</taxon>
    </lineage>
</organism>
<accession>A0ABU4JB78</accession>
<dbReference type="Proteomes" id="UP001284771">
    <property type="component" value="Unassembled WGS sequence"/>
</dbReference>
<dbReference type="EMBL" id="JAWUZT010000087">
    <property type="protein sequence ID" value="MDW8518258.1"/>
    <property type="molecule type" value="Genomic_DNA"/>
</dbReference>
<gene>
    <name evidence="1" type="ORF">RIB56_19295</name>
</gene>
<dbReference type="RefSeq" id="WP_175384198.1">
    <property type="nucleotide sequence ID" value="NZ_CANLXW010000035.1"/>
</dbReference>
<evidence type="ECO:0000313" key="1">
    <source>
        <dbReference type="EMBL" id="MDW8518258.1"/>
    </source>
</evidence>
<protein>
    <submittedName>
        <fullName evidence="1">Uncharacterized protein</fullName>
    </submittedName>
</protein>
<evidence type="ECO:0000313" key="2">
    <source>
        <dbReference type="Proteomes" id="UP001284771"/>
    </source>
</evidence>
<name>A0ABU4JB78_9BACI</name>